<name>A0A1E4STB0_9ASCO</name>
<dbReference type="AlphaFoldDB" id="A0A1E4STB0"/>
<evidence type="ECO:0000313" key="1">
    <source>
        <dbReference type="EMBL" id="ODV82721.1"/>
    </source>
</evidence>
<dbReference type="Proteomes" id="UP000094801">
    <property type="component" value="Unassembled WGS sequence"/>
</dbReference>
<proteinExistence type="predicted"/>
<organism evidence="1 2">
    <name type="scientific">[Candida] arabinofermentans NRRL YB-2248</name>
    <dbReference type="NCBI Taxonomy" id="983967"/>
    <lineage>
        <taxon>Eukaryota</taxon>
        <taxon>Fungi</taxon>
        <taxon>Dikarya</taxon>
        <taxon>Ascomycota</taxon>
        <taxon>Saccharomycotina</taxon>
        <taxon>Pichiomycetes</taxon>
        <taxon>Pichiales</taxon>
        <taxon>Pichiaceae</taxon>
        <taxon>Ogataea</taxon>
        <taxon>Ogataea/Candida clade</taxon>
    </lineage>
</organism>
<protein>
    <submittedName>
        <fullName evidence="1">Uncharacterized protein</fullName>
    </submittedName>
</protein>
<accession>A0A1E4STB0</accession>
<sequence length="66" mass="7515">MFPCSMSATTAPLGCINRIIELLRTDRLVQMAGLSIKGEQIVPMIPLTGYLCFRSQYLFDMYYMSN</sequence>
<gene>
    <name evidence="1" type="ORF">CANARDRAFT_30638</name>
</gene>
<reference evidence="2" key="1">
    <citation type="submission" date="2016-04" db="EMBL/GenBank/DDBJ databases">
        <title>Comparative genomics of biotechnologically important yeasts.</title>
        <authorList>
            <consortium name="DOE Joint Genome Institute"/>
            <person name="Riley R."/>
            <person name="Haridas S."/>
            <person name="Wolfe K.H."/>
            <person name="Lopes M.R."/>
            <person name="Hittinger C.T."/>
            <person name="Goker M."/>
            <person name="Salamov A."/>
            <person name="Wisecaver J."/>
            <person name="Long T.M."/>
            <person name="Aerts A.L."/>
            <person name="Barry K."/>
            <person name="Choi C."/>
            <person name="Clum A."/>
            <person name="Coughlan A.Y."/>
            <person name="Deshpande S."/>
            <person name="Douglass A.P."/>
            <person name="Hanson S.J."/>
            <person name="Klenk H.-P."/>
            <person name="Labutti K."/>
            <person name="Lapidus A."/>
            <person name="Lindquist E."/>
            <person name="Lipzen A."/>
            <person name="Meier-Kolthoff J.P."/>
            <person name="Ohm R.A."/>
            <person name="Otillar R.P."/>
            <person name="Pangilinan J."/>
            <person name="Peng Y."/>
            <person name="Rokas A."/>
            <person name="Rosa C.A."/>
            <person name="Scheuner C."/>
            <person name="Sibirny A.A."/>
            <person name="Slot J.C."/>
            <person name="Stielow J.B."/>
            <person name="Sun H."/>
            <person name="Kurtzman C.P."/>
            <person name="Blackwell M."/>
            <person name="Grigoriev I.V."/>
            <person name="Jeffries T.W."/>
        </authorList>
    </citation>
    <scope>NUCLEOTIDE SEQUENCE [LARGE SCALE GENOMIC DNA]</scope>
    <source>
        <strain evidence="2">NRRL YB-2248</strain>
    </source>
</reference>
<dbReference type="EMBL" id="KV453876">
    <property type="protein sequence ID" value="ODV82721.1"/>
    <property type="molecule type" value="Genomic_DNA"/>
</dbReference>
<keyword evidence="2" id="KW-1185">Reference proteome</keyword>
<evidence type="ECO:0000313" key="2">
    <source>
        <dbReference type="Proteomes" id="UP000094801"/>
    </source>
</evidence>
<feature type="non-terminal residue" evidence="1">
    <location>
        <position position="66"/>
    </location>
</feature>